<evidence type="ECO:0000313" key="2">
    <source>
        <dbReference type="Proteomes" id="UP000239504"/>
    </source>
</evidence>
<sequence length="104" mass="12237">MRLQDIVEQALHAWFDPDTKVTLEMRLLKRLDAFDLRQSAIEREVSFTFEALCHYVLYWLTRTEPLPDGERDAAHALGKRRFDFFIEQVAVKISTEATSPVRRI</sequence>
<dbReference type="EMBL" id="PJCH01000005">
    <property type="protein sequence ID" value="PQA88249.1"/>
    <property type="molecule type" value="Genomic_DNA"/>
</dbReference>
<accession>A0A2S7K6Z6</accession>
<dbReference type="Proteomes" id="UP000239504">
    <property type="component" value="Unassembled WGS sequence"/>
</dbReference>
<gene>
    <name evidence="1" type="ORF">CW354_08065</name>
</gene>
<protein>
    <submittedName>
        <fullName evidence="1">Uncharacterized protein</fullName>
    </submittedName>
</protein>
<name>A0A2S7K6Z6_9PROT</name>
<proteinExistence type="predicted"/>
<evidence type="ECO:0000313" key="1">
    <source>
        <dbReference type="EMBL" id="PQA88249.1"/>
    </source>
</evidence>
<comment type="caution">
    <text evidence="1">The sequence shown here is derived from an EMBL/GenBank/DDBJ whole genome shotgun (WGS) entry which is preliminary data.</text>
</comment>
<organism evidence="1 2">
    <name type="scientific">Hyphococcus luteus</name>
    <dbReference type="NCBI Taxonomy" id="2058213"/>
    <lineage>
        <taxon>Bacteria</taxon>
        <taxon>Pseudomonadati</taxon>
        <taxon>Pseudomonadota</taxon>
        <taxon>Alphaproteobacteria</taxon>
        <taxon>Parvularculales</taxon>
        <taxon>Parvularculaceae</taxon>
        <taxon>Hyphococcus</taxon>
    </lineage>
</organism>
<keyword evidence="2" id="KW-1185">Reference proteome</keyword>
<dbReference type="AlphaFoldDB" id="A0A2S7K6Z6"/>
<reference evidence="1 2" key="1">
    <citation type="submission" date="2017-12" db="EMBL/GenBank/DDBJ databases">
        <authorList>
            <person name="Hurst M.R.H."/>
        </authorList>
    </citation>
    <scope>NUCLEOTIDE SEQUENCE [LARGE SCALE GENOMIC DNA]</scope>
    <source>
        <strain evidence="1 2">SY-3-19</strain>
    </source>
</reference>